<gene>
    <name evidence="2" type="ORF">FAZ95_31710</name>
</gene>
<dbReference type="InterPro" id="IPR036388">
    <property type="entry name" value="WH-like_DNA-bd_sf"/>
</dbReference>
<dbReference type="GO" id="GO:0003700">
    <property type="term" value="F:DNA-binding transcription factor activity"/>
    <property type="evidence" value="ECO:0007669"/>
    <property type="project" value="InterPro"/>
</dbReference>
<evidence type="ECO:0000259" key="1">
    <source>
        <dbReference type="PROSITE" id="PS50995"/>
    </source>
</evidence>
<dbReference type="SMART" id="SM00347">
    <property type="entry name" value="HTH_MARR"/>
    <property type="match status" value="1"/>
</dbReference>
<dbReference type="SUPFAM" id="SSF46785">
    <property type="entry name" value="Winged helix' DNA-binding domain"/>
    <property type="match status" value="1"/>
</dbReference>
<dbReference type="PANTHER" id="PTHR33164">
    <property type="entry name" value="TRANSCRIPTIONAL REGULATOR, MARR FAMILY"/>
    <property type="match status" value="1"/>
</dbReference>
<dbReference type="OrthoDB" id="8964931at2"/>
<organism evidence="2 3">
    <name type="scientific">Trinickia violacea</name>
    <dbReference type="NCBI Taxonomy" id="2571746"/>
    <lineage>
        <taxon>Bacteria</taxon>
        <taxon>Pseudomonadati</taxon>
        <taxon>Pseudomonadota</taxon>
        <taxon>Betaproteobacteria</taxon>
        <taxon>Burkholderiales</taxon>
        <taxon>Burkholderiaceae</taxon>
        <taxon>Trinickia</taxon>
    </lineage>
</organism>
<dbReference type="InterPro" id="IPR039422">
    <property type="entry name" value="MarR/SlyA-like"/>
</dbReference>
<dbReference type="AlphaFoldDB" id="A0A4P8IZX3"/>
<dbReference type="PROSITE" id="PS50995">
    <property type="entry name" value="HTH_MARR_2"/>
    <property type="match status" value="1"/>
</dbReference>
<dbReference type="InterPro" id="IPR000835">
    <property type="entry name" value="HTH_MarR-typ"/>
</dbReference>
<sequence>MLDLGEISAVALNHFFAQRAMRAFWTHFDEALRHTDVNASQFCMLVLLHLREPIVFGDMAAELEMDRSNLSANLAPLFRRRLISTISHEADRRKRQLVMTSEGRKAVASAVSPWMRAYQDTFAFVRLIDLDSMRDLFHVIRDMKELDA</sequence>
<name>A0A4P8IZX3_9BURK</name>
<dbReference type="EMBL" id="CP040078">
    <property type="protein sequence ID" value="QCP54942.1"/>
    <property type="molecule type" value="Genomic_DNA"/>
</dbReference>
<evidence type="ECO:0000313" key="2">
    <source>
        <dbReference type="EMBL" id="QCP54942.1"/>
    </source>
</evidence>
<dbReference type="PANTHER" id="PTHR33164:SF105">
    <property type="entry name" value="TRANSCRIPTIONAL REPRESSOR PROTEIN-RELATED"/>
    <property type="match status" value="1"/>
</dbReference>
<evidence type="ECO:0000313" key="3">
    <source>
        <dbReference type="Proteomes" id="UP000298656"/>
    </source>
</evidence>
<dbReference type="Proteomes" id="UP000298656">
    <property type="component" value="Chromosome 2"/>
</dbReference>
<dbReference type="InterPro" id="IPR036390">
    <property type="entry name" value="WH_DNA-bd_sf"/>
</dbReference>
<dbReference type="GO" id="GO:0006950">
    <property type="term" value="P:response to stress"/>
    <property type="evidence" value="ECO:0007669"/>
    <property type="project" value="TreeGrafter"/>
</dbReference>
<keyword evidence="3" id="KW-1185">Reference proteome</keyword>
<feature type="domain" description="HTH marR-type" evidence="1">
    <location>
        <begin position="1"/>
        <end position="142"/>
    </location>
</feature>
<accession>A0A4P8IZX3</accession>
<dbReference type="Gene3D" id="1.10.10.10">
    <property type="entry name" value="Winged helix-like DNA-binding domain superfamily/Winged helix DNA-binding domain"/>
    <property type="match status" value="1"/>
</dbReference>
<protein>
    <submittedName>
        <fullName evidence="2">MarR family transcriptional regulator</fullName>
    </submittedName>
</protein>
<reference evidence="2 3" key="1">
    <citation type="submission" date="2019-05" db="EMBL/GenBank/DDBJ databases">
        <title>Burkholderia sp. DHOD12, isolated from subtropical forest soil.</title>
        <authorList>
            <person name="Gao Z.-H."/>
            <person name="Qiu L.-H."/>
        </authorList>
    </citation>
    <scope>NUCLEOTIDE SEQUENCE [LARGE SCALE GENOMIC DNA]</scope>
    <source>
        <strain evidence="2 3">DHOD12</strain>
    </source>
</reference>
<dbReference type="KEGG" id="tvl:FAZ95_31710"/>
<proteinExistence type="predicted"/>